<keyword evidence="3" id="KW-0067">ATP-binding</keyword>
<dbReference type="AlphaFoldDB" id="A0A1F6PCW4"/>
<dbReference type="Gene3D" id="3.50.30.10">
    <property type="entry name" value="Phosphohistidine domain"/>
    <property type="match status" value="1"/>
</dbReference>
<feature type="domain" description="PEP-utilising enzyme mobile" evidence="4">
    <location>
        <begin position="284"/>
        <end position="354"/>
    </location>
</feature>
<organism evidence="5 6">
    <name type="scientific">Candidatus Magasanikbacteria bacterium RIFOXYD2_FULL_41_14</name>
    <dbReference type="NCBI Taxonomy" id="1798709"/>
    <lineage>
        <taxon>Bacteria</taxon>
        <taxon>Candidatus Magasanikiibacteriota</taxon>
    </lineage>
</organism>
<evidence type="ECO:0000256" key="3">
    <source>
        <dbReference type="ARBA" id="ARBA00022840"/>
    </source>
</evidence>
<dbReference type="Pfam" id="PF00391">
    <property type="entry name" value="PEP-utilizers"/>
    <property type="match status" value="1"/>
</dbReference>
<evidence type="ECO:0000313" key="6">
    <source>
        <dbReference type="Proteomes" id="UP000178254"/>
    </source>
</evidence>
<dbReference type="InterPro" id="IPR008279">
    <property type="entry name" value="PEP-util_enz_mobile_dom"/>
</dbReference>
<dbReference type="STRING" id="1798709.A2538_02800"/>
<proteinExistence type="inferred from homology"/>
<evidence type="ECO:0000256" key="2">
    <source>
        <dbReference type="ARBA" id="ARBA00022741"/>
    </source>
</evidence>
<dbReference type="GO" id="GO:0008986">
    <property type="term" value="F:pyruvate, water dikinase activity"/>
    <property type="evidence" value="ECO:0007669"/>
    <property type="project" value="InterPro"/>
</dbReference>
<dbReference type="Proteomes" id="UP000178254">
    <property type="component" value="Unassembled WGS sequence"/>
</dbReference>
<dbReference type="PANTHER" id="PTHR43030">
    <property type="entry name" value="PHOSPHOENOLPYRUVATE SYNTHASE"/>
    <property type="match status" value="1"/>
</dbReference>
<evidence type="ECO:0000256" key="1">
    <source>
        <dbReference type="ARBA" id="ARBA00007837"/>
    </source>
</evidence>
<dbReference type="PANTHER" id="PTHR43030:SF1">
    <property type="entry name" value="PHOSPHOENOLPYRUVATE SYNTHASE"/>
    <property type="match status" value="1"/>
</dbReference>
<name>A0A1F6PCW4_9BACT</name>
<accession>A0A1F6PCW4</accession>
<evidence type="ECO:0000313" key="5">
    <source>
        <dbReference type="EMBL" id="OGH93784.1"/>
    </source>
</evidence>
<protein>
    <recommendedName>
        <fullName evidence="4">PEP-utilising enzyme mobile domain-containing protein</fullName>
    </recommendedName>
</protein>
<dbReference type="InterPro" id="IPR036637">
    <property type="entry name" value="Phosphohistidine_dom_sf"/>
</dbReference>
<gene>
    <name evidence="5" type="ORF">A2538_02800</name>
</gene>
<dbReference type="EMBL" id="MFRE01000022">
    <property type="protein sequence ID" value="OGH93784.1"/>
    <property type="molecule type" value="Genomic_DNA"/>
</dbReference>
<reference evidence="5 6" key="1">
    <citation type="journal article" date="2016" name="Nat. Commun.">
        <title>Thousands of microbial genomes shed light on interconnected biogeochemical processes in an aquifer system.</title>
        <authorList>
            <person name="Anantharaman K."/>
            <person name="Brown C.T."/>
            <person name="Hug L.A."/>
            <person name="Sharon I."/>
            <person name="Castelle C.J."/>
            <person name="Probst A.J."/>
            <person name="Thomas B.C."/>
            <person name="Singh A."/>
            <person name="Wilkins M.J."/>
            <person name="Karaoz U."/>
            <person name="Brodie E.L."/>
            <person name="Williams K.H."/>
            <person name="Hubbard S.S."/>
            <person name="Banfield J.F."/>
        </authorList>
    </citation>
    <scope>NUCLEOTIDE SEQUENCE [LARGE SCALE GENOMIC DNA]</scope>
</reference>
<comment type="similarity">
    <text evidence="1">Belongs to the PEP-utilizing enzyme family.</text>
</comment>
<dbReference type="InterPro" id="IPR006319">
    <property type="entry name" value="PEP_synth"/>
</dbReference>
<keyword evidence="2" id="KW-0547">Nucleotide-binding</keyword>
<evidence type="ECO:0000259" key="4">
    <source>
        <dbReference type="Pfam" id="PF00391"/>
    </source>
</evidence>
<dbReference type="GO" id="GO:0005524">
    <property type="term" value="F:ATP binding"/>
    <property type="evidence" value="ECO:0007669"/>
    <property type="project" value="UniProtKB-KW"/>
</dbReference>
<comment type="caution">
    <text evidence="5">The sequence shown here is derived from an EMBL/GenBank/DDBJ whole genome shotgun (WGS) entry which is preliminary data.</text>
</comment>
<dbReference type="SUPFAM" id="SSF52009">
    <property type="entry name" value="Phosphohistidine domain"/>
    <property type="match status" value="1"/>
</dbReference>
<sequence length="360" mass="42107">MKLTPEKILRESIPPLTELFKIIGSKRAKSIEYEDRTKEIRLEKLSKILGFECKHCLKIELETFINNPKILEKIKKTKIFDWRILPNKKNFYKKRARQKTVKEALLWIKKQNITSKNYGPLHIFPYHKIAYSGIIVITKNQIVGEIISGDLWQLIYGTQNHKPTYFIYNFKKWYFSQNIPLIEKKRVMRIAQRLQANSISKRNLLKKSHIKFNQKKYIEGYFEFRIYTNNKFILNDYDREIKKVFTYTQIPKEKSIYLSGTSASPGVAIGKKRTIKDPSKDSINKNDILVCPLMTLKHLPFLRKAAGVITKNGNCLSHMSIIARELKKPYIICPEIEKSKIKNGVTIKLNANNGLIKVSL</sequence>